<dbReference type="SUPFAM" id="SSF56935">
    <property type="entry name" value="Porins"/>
    <property type="match status" value="1"/>
</dbReference>
<feature type="compositionally biased region" description="Polar residues" evidence="1">
    <location>
        <begin position="354"/>
        <end position="372"/>
    </location>
</feature>
<reference evidence="4 5" key="1">
    <citation type="submission" date="2019-08" db="EMBL/GenBank/DDBJ databases">
        <title>Genome of Luteibaculum oceani JCM 18817.</title>
        <authorList>
            <person name="Bowman J.P."/>
        </authorList>
    </citation>
    <scope>NUCLEOTIDE SEQUENCE [LARGE SCALE GENOMIC DNA]</scope>
    <source>
        <strain evidence="4 5">JCM 18817</strain>
    </source>
</reference>
<evidence type="ECO:0000259" key="3">
    <source>
        <dbReference type="Pfam" id="PF14905"/>
    </source>
</evidence>
<protein>
    <submittedName>
        <fullName evidence="4">Outer membrane beta-barrel protein</fullName>
    </submittedName>
</protein>
<name>A0A5C6UQE7_9FLAO</name>
<gene>
    <name evidence="4" type="ORF">FRX97_11865</name>
</gene>
<evidence type="ECO:0000313" key="5">
    <source>
        <dbReference type="Proteomes" id="UP000321168"/>
    </source>
</evidence>
<keyword evidence="2" id="KW-0732">Signal</keyword>
<proteinExistence type="predicted"/>
<dbReference type="InterPro" id="IPR008969">
    <property type="entry name" value="CarboxyPept-like_regulatory"/>
</dbReference>
<evidence type="ECO:0000256" key="2">
    <source>
        <dbReference type="SAM" id="SignalP"/>
    </source>
</evidence>
<sequence>MKNLITLFICICLSLSGFAQEKVSITGSVVDSAGVAMPSSTVSILYPEDSTLAYFGITNLEGNFTISNVKQGDYILQASYLGFSNTFWKISSADLSGDLDLGPIVLKLKAVNLDGVEITGTQAPILIKADTVEYNASSFRSKPTDNVENLLKKMPGIEVDRDGTIKAQGEEVKKVTVDGKEFFGNDPKMATKNLPADAVDKVQVFDKQSDAAEFTGVDDGERTKTINLKLKEDKKKGAFGEVRGGYGTNDRYEFAGSGFKFDKKLQLSAIGKLNNINDYGFSISDYLNFQTGGAGFGPGNMSFTFNSDDNSVPLNFGQNQYGNLVSGALGLNSSYEIRKGNDLSVSYMFNGSDRGTQTNSTSTQFTRQGEIQNTEDESKSDANYGHATNLRWKNDVDSLTRIIITGSANITDANSDLRSFRITQNGDQQSTLDRDLTSNSDGLVMNSNAKLIRKSASKIGRNVNGEVSLGLNQSLANTNWLNNTITPQNSEISENFFREDAQDSWNYQLSGAWNEPLFKNHFIEFEGSYLNRFSNIARDQELKQSEQNTQTVPSEFAEQIVSEAQAKVSWKITGDNTTFSAGLGVSGIEMENTYDQNSEEVDANTLNKSYLLPNFRLRHRFGQGRRLNLSYNTNVNYPNISRVAPLVDLSSPLSLNRGNLNLEPEYSHNGNLFFMIYDQFSFTSFFINARYTHTENSIVNARSFNPQTLVQEIEPVNFKDRQNMEVSVSFSTPIKKLGLMVNLGLDEGYSTGYSLIDGQENLLTSFSHGGDISISNRKKDKIEAELGFALNYTTSDYSINSAQNTNYLSQSLFADAAWYINDKWIISSSLDVTNYENSQFANAVQVPLWSAEITHNFLAGNKGSLRLKAFDLLNKNQGVEQFTSENYIGQQVSNILSQYFMLSFTYKFRKAGTEDPMSGFMKMHKMR</sequence>
<dbReference type="Pfam" id="PF13620">
    <property type="entry name" value="CarboxypepD_reg"/>
    <property type="match status" value="1"/>
</dbReference>
<dbReference type="AlphaFoldDB" id="A0A5C6UQE7"/>
<dbReference type="RefSeq" id="WP_147015442.1">
    <property type="nucleotide sequence ID" value="NZ_VORB01000014.1"/>
</dbReference>
<dbReference type="Proteomes" id="UP000321168">
    <property type="component" value="Unassembled WGS sequence"/>
</dbReference>
<comment type="caution">
    <text evidence="4">The sequence shown here is derived from an EMBL/GenBank/DDBJ whole genome shotgun (WGS) entry which is preliminary data.</text>
</comment>
<evidence type="ECO:0000313" key="4">
    <source>
        <dbReference type="EMBL" id="TXC75563.1"/>
    </source>
</evidence>
<dbReference type="OrthoDB" id="1682379at2"/>
<accession>A0A5C6UQE7</accession>
<feature type="domain" description="Outer membrane protein beta-barrel" evidence="3">
    <location>
        <begin position="460"/>
        <end position="742"/>
    </location>
</feature>
<feature type="signal peptide" evidence="2">
    <location>
        <begin position="1"/>
        <end position="19"/>
    </location>
</feature>
<dbReference type="Pfam" id="PF14905">
    <property type="entry name" value="OMP_b-brl_3"/>
    <property type="match status" value="1"/>
</dbReference>
<dbReference type="SUPFAM" id="SSF49464">
    <property type="entry name" value="Carboxypeptidase regulatory domain-like"/>
    <property type="match status" value="1"/>
</dbReference>
<organism evidence="4 5">
    <name type="scientific">Luteibaculum oceani</name>
    <dbReference type="NCBI Taxonomy" id="1294296"/>
    <lineage>
        <taxon>Bacteria</taxon>
        <taxon>Pseudomonadati</taxon>
        <taxon>Bacteroidota</taxon>
        <taxon>Flavobacteriia</taxon>
        <taxon>Flavobacteriales</taxon>
        <taxon>Luteibaculaceae</taxon>
        <taxon>Luteibaculum</taxon>
    </lineage>
</organism>
<dbReference type="EMBL" id="VORB01000014">
    <property type="protein sequence ID" value="TXC75563.1"/>
    <property type="molecule type" value="Genomic_DNA"/>
</dbReference>
<keyword evidence="5" id="KW-1185">Reference proteome</keyword>
<evidence type="ECO:0000256" key="1">
    <source>
        <dbReference type="SAM" id="MobiDB-lite"/>
    </source>
</evidence>
<feature type="region of interest" description="Disordered" evidence="1">
    <location>
        <begin position="354"/>
        <end position="383"/>
    </location>
</feature>
<dbReference type="InterPro" id="IPR041700">
    <property type="entry name" value="OMP_b-brl_3"/>
</dbReference>
<feature type="chain" id="PRO_5022960614" evidence="2">
    <location>
        <begin position="20"/>
        <end position="927"/>
    </location>
</feature>